<keyword evidence="4 5" id="KW-0671">Queuosine biosynthesis</keyword>
<dbReference type="EC" id="2.4.99.17" evidence="5"/>
<dbReference type="PANTHER" id="PTHR30307">
    <property type="entry name" value="S-ADENOSYLMETHIONINE:TRNA RIBOSYLTRANSFERASE-ISOMERASE"/>
    <property type="match status" value="1"/>
</dbReference>
<evidence type="ECO:0000256" key="5">
    <source>
        <dbReference type="HAMAP-Rule" id="MF_00113"/>
    </source>
</evidence>
<dbReference type="EMBL" id="JAUFQS010000011">
    <property type="protein sequence ID" value="MDN3688620.1"/>
    <property type="molecule type" value="Genomic_DNA"/>
</dbReference>
<reference evidence="7" key="1">
    <citation type="journal article" date="2019" name="Int. J. Syst. Evol. Microbiol.">
        <title>The Global Catalogue of Microorganisms (GCM) 10K type strain sequencing project: providing services to taxonomists for standard genome sequencing and annotation.</title>
        <authorList>
            <consortium name="The Broad Institute Genomics Platform"/>
            <consortium name="The Broad Institute Genome Sequencing Center for Infectious Disease"/>
            <person name="Wu L."/>
            <person name="Ma J."/>
        </authorList>
    </citation>
    <scope>NUCLEOTIDE SEQUENCE [LARGE SCALE GENOMIC DNA]</scope>
    <source>
        <strain evidence="7">CECT 7706</strain>
    </source>
</reference>
<evidence type="ECO:0000256" key="1">
    <source>
        <dbReference type="ARBA" id="ARBA00022490"/>
    </source>
</evidence>
<organism evidence="6 7">
    <name type="scientific">Cyclobacterium jeungdonense</name>
    <dbReference type="NCBI Taxonomy" id="708087"/>
    <lineage>
        <taxon>Bacteria</taxon>
        <taxon>Pseudomonadati</taxon>
        <taxon>Bacteroidota</taxon>
        <taxon>Cytophagia</taxon>
        <taxon>Cytophagales</taxon>
        <taxon>Cyclobacteriaceae</taxon>
        <taxon>Cyclobacterium</taxon>
    </lineage>
</organism>
<dbReference type="SUPFAM" id="SSF111337">
    <property type="entry name" value="QueA-like"/>
    <property type="match status" value="1"/>
</dbReference>
<name>A0ABT8CA29_9BACT</name>
<sequence>MEITPTLKDYDYHLPEAFIAKFPLKKRDASKLLHYENGKIQHFHFWDLPAILPANTHLVFNDTKVIPARLHFRKSTGAAIELFLLTPLRPSTLIPQSMQSHGPVVWECMVGNLKRWKEGEEIECVIPVNQKNVLLRAKLLSKDTKEVEFRWEPAELTFASIVEASGEVPLPPYLNRKANDTDKLRYQTVYSKTQGAVAAPTAGLHFTENTLSEIKKRKITLHYLTLHVGAGTFLPIKHQNILDHPMHREQMVFSKENIANLCSTKGNIVAVGTTSLRSLESLYWYGVKLISGTNTEFHVDKLEPYTGNEKNISKEKSFEAILSHLESTNQTYLIGTTEIFIFPGYRFRVCNGLVTNFHQPCSTLILLIAAFTHQQWREIYEEALNKEYRFLSYGDSSLLWNNKRYQ</sequence>
<keyword evidence="3 5" id="KW-0949">S-adenosyl-L-methionine</keyword>
<evidence type="ECO:0000313" key="7">
    <source>
        <dbReference type="Proteomes" id="UP001236663"/>
    </source>
</evidence>
<comment type="similarity">
    <text evidence="5">Belongs to the QueA family.</text>
</comment>
<gene>
    <name evidence="5" type="primary">queA</name>
    <name evidence="6" type="ORF">QWZ15_12325</name>
</gene>
<comment type="caution">
    <text evidence="6">The sequence shown here is derived from an EMBL/GenBank/DDBJ whole genome shotgun (WGS) entry which is preliminary data.</text>
</comment>
<comment type="catalytic activity">
    <reaction evidence="5">
        <text>7-aminomethyl-7-carbaguanosine(34) in tRNA + S-adenosyl-L-methionine = epoxyqueuosine(34) in tRNA + adenine + L-methionine + 2 H(+)</text>
        <dbReference type="Rhea" id="RHEA:32155"/>
        <dbReference type="Rhea" id="RHEA-COMP:10342"/>
        <dbReference type="Rhea" id="RHEA-COMP:18582"/>
        <dbReference type="ChEBI" id="CHEBI:15378"/>
        <dbReference type="ChEBI" id="CHEBI:16708"/>
        <dbReference type="ChEBI" id="CHEBI:57844"/>
        <dbReference type="ChEBI" id="CHEBI:59789"/>
        <dbReference type="ChEBI" id="CHEBI:82833"/>
        <dbReference type="ChEBI" id="CHEBI:194443"/>
        <dbReference type="EC" id="2.4.99.17"/>
    </reaction>
</comment>
<dbReference type="InterPro" id="IPR003699">
    <property type="entry name" value="QueA"/>
</dbReference>
<evidence type="ECO:0000256" key="4">
    <source>
        <dbReference type="ARBA" id="ARBA00022785"/>
    </source>
</evidence>
<keyword evidence="1 5" id="KW-0963">Cytoplasm</keyword>
<dbReference type="PANTHER" id="PTHR30307:SF0">
    <property type="entry name" value="S-ADENOSYLMETHIONINE:TRNA RIBOSYLTRANSFERASE-ISOMERASE"/>
    <property type="match status" value="1"/>
</dbReference>
<dbReference type="InterPro" id="IPR042118">
    <property type="entry name" value="QueA_dom1"/>
</dbReference>
<comment type="pathway">
    <text evidence="5">tRNA modification; tRNA-queuosine biosynthesis.</text>
</comment>
<dbReference type="Proteomes" id="UP001236663">
    <property type="component" value="Unassembled WGS sequence"/>
</dbReference>
<comment type="subcellular location">
    <subcellularLocation>
        <location evidence="5">Cytoplasm</location>
    </subcellularLocation>
</comment>
<evidence type="ECO:0000313" key="6">
    <source>
        <dbReference type="EMBL" id="MDN3688620.1"/>
    </source>
</evidence>
<keyword evidence="7" id="KW-1185">Reference proteome</keyword>
<dbReference type="Gene3D" id="3.40.1780.10">
    <property type="entry name" value="QueA-like"/>
    <property type="match status" value="1"/>
</dbReference>
<comment type="function">
    <text evidence="5">Transfers and isomerizes the ribose moiety from AdoMet to the 7-aminomethyl group of 7-deazaguanine (preQ1-tRNA) to give epoxyqueuosine (oQ-tRNA).</text>
</comment>
<keyword evidence="2 5" id="KW-0808">Transferase</keyword>
<dbReference type="InterPro" id="IPR042119">
    <property type="entry name" value="QueA_dom2"/>
</dbReference>
<dbReference type="Pfam" id="PF02547">
    <property type="entry name" value="Queuosine_synth"/>
    <property type="match status" value="1"/>
</dbReference>
<evidence type="ECO:0000256" key="3">
    <source>
        <dbReference type="ARBA" id="ARBA00022691"/>
    </source>
</evidence>
<dbReference type="InterPro" id="IPR036100">
    <property type="entry name" value="QueA_sf"/>
</dbReference>
<dbReference type="HAMAP" id="MF_00113">
    <property type="entry name" value="QueA"/>
    <property type="match status" value="1"/>
</dbReference>
<evidence type="ECO:0000256" key="2">
    <source>
        <dbReference type="ARBA" id="ARBA00022679"/>
    </source>
</evidence>
<protein>
    <recommendedName>
        <fullName evidence="5">S-adenosylmethionine:tRNA ribosyltransferase-isomerase</fullName>
        <ecNumber evidence="5">2.4.99.17</ecNumber>
    </recommendedName>
    <alternativeName>
        <fullName evidence="5">Queuosine biosynthesis protein QueA</fullName>
    </alternativeName>
</protein>
<comment type="subunit">
    <text evidence="5">Monomer.</text>
</comment>
<proteinExistence type="inferred from homology"/>
<accession>A0ABT8CA29</accession>
<dbReference type="Gene3D" id="2.40.10.240">
    <property type="entry name" value="QueA-like"/>
    <property type="match status" value="1"/>
</dbReference>